<organism evidence="1 2">
    <name type="scientific">Aspergillus taichungensis</name>
    <dbReference type="NCBI Taxonomy" id="482145"/>
    <lineage>
        <taxon>Eukaryota</taxon>
        <taxon>Fungi</taxon>
        <taxon>Dikarya</taxon>
        <taxon>Ascomycota</taxon>
        <taxon>Pezizomycotina</taxon>
        <taxon>Eurotiomycetes</taxon>
        <taxon>Eurotiomycetidae</taxon>
        <taxon>Eurotiales</taxon>
        <taxon>Aspergillaceae</taxon>
        <taxon>Aspergillus</taxon>
        <taxon>Aspergillus subgen. Circumdati</taxon>
    </lineage>
</organism>
<dbReference type="Proteomes" id="UP000235023">
    <property type="component" value="Unassembled WGS sequence"/>
</dbReference>
<protein>
    <submittedName>
        <fullName evidence="1">Uncharacterized protein</fullName>
    </submittedName>
</protein>
<evidence type="ECO:0000313" key="2">
    <source>
        <dbReference type="Proteomes" id="UP000235023"/>
    </source>
</evidence>
<name>A0A2J5HG08_9EURO</name>
<evidence type="ECO:0000313" key="1">
    <source>
        <dbReference type="EMBL" id="PLN75751.1"/>
    </source>
</evidence>
<dbReference type="AlphaFoldDB" id="A0A2J5HG08"/>
<keyword evidence="2" id="KW-1185">Reference proteome</keyword>
<proteinExistence type="predicted"/>
<gene>
    <name evidence="1" type="ORF">BDW42DRAFT_32877</name>
</gene>
<accession>A0A2J5HG08</accession>
<sequence>MYVMALARCSVLNLSSSHFPFFASFFVRVACSGDGIHFAIPNFLNIYLLYLIERDNTLRDDPKTRYIPAAQFRADA</sequence>
<dbReference type="EMBL" id="KZ559638">
    <property type="protein sequence ID" value="PLN75751.1"/>
    <property type="molecule type" value="Genomic_DNA"/>
</dbReference>
<reference evidence="2" key="1">
    <citation type="submission" date="2017-12" db="EMBL/GenBank/DDBJ databases">
        <authorList>
            <consortium name="DOE Joint Genome Institute"/>
            <person name="Mondo S.J."/>
            <person name="Kjaerbolling I."/>
            <person name="Vesth T.C."/>
            <person name="Frisvad J.C."/>
            <person name="Nybo J.L."/>
            <person name="Theobald S."/>
            <person name="Kuo A."/>
            <person name="Bowyer P."/>
            <person name="Matsuda Y."/>
            <person name="Lyhne E.K."/>
            <person name="Kogle M.E."/>
            <person name="Clum A."/>
            <person name="Lipzen A."/>
            <person name="Salamov A."/>
            <person name="Ngan C.Y."/>
            <person name="Daum C."/>
            <person name="Chiniquy J."/>
            <person name="Barry K."/>
            <person name="LaButti K."/>
            <person name="Haridas S."/>
            <person name="Simmons B.A."/>
            <person name="Magnuson J.K."/>
            <person name="Mortensen U.H."/>
            <person name="Larsen T.O."/>
            <person name="Grigoriev I.V."/>
            <person name="Baker S.E."/>
            <person name="Andersen M.R."/>
            <person name="Nordberg H.P."/>
            <person name="Cantor M.N."/>
            <person name="Hua S.X."/>
        </authorList>
    </citation>
    <scope>NUCLEOTIDE SEQUENCE [LARGE SCALE GENOMIC DNA]</scope>
    <source>
        <strain evidence="2">IBT 19404</strain>
    </source>
</reference>